<evidence type="ECO:0000259" key="8">
    <source>
        <dbReference type="Pfam" id="PF01850"/>
    </source>
</evidence>
<dbReference type="GO" id="GO:0004518">
    <property type="term" value="F:nuclease activity"/>
    <property type="evidence" value="ECO:0007669"/>
    <property type="project" value="UniProtKB-KW"/>
</dbReference>
<reference evidence="9 10" key="1">
    <citation type="submission" date="2020-08" db="EMBL/GenBank/DDBJ databases">
        <title>Genomic Encyclopedia of Type Strains, Phase III (KMG-III): the genomes of soil and plant-associated and newly described type strains.</title>
        <authorList>
            <person name="Whitman W."/>
        </authorList>
    </citation>
    <scope>NUCLEOTIDE SEQUENCE [LARGE SCALE GENOMIC DNA]</scope>
    <source>
        <strain evidence="9 10">CECT 8897</strain>
    </source>
</reference>
<keyword evidence="4" id="KW-0479">Metal-binding</keyword>
<comment type="caution">
    <text evidence="9">The sequence shown here is derived from an EMBL/GenBank/DDBJ whole genome shotgun (WGS) entry which is preliminary data.</text>
</comment>
<evidence type="ECO:0000256" key="3">
    <source>
        <dbReference type="ARBA" id="ARBA00022722"/>
    </source>
</evidence>
<dbReference type="Pfam" id="PF01850">
    <property type="entry name" value="PIN"/>
    <property type="match status" value="1"/>
</dbReference>
<evidence type="ECO:0000256" key="5">
    <source>
        <dbReference type="ARBA" id="ARBA00022801"/>
    </source>
</evidence>
<dbReference type="Proteomes" id="UP000541535">
    <property type="component" value="Unassembled WGS sequence"/>
</dbReference>
<keyword evidence="2" id="KW-1277">Toxin-antitoxin system</keyword>
<keyword evidence="3" id="KW-0540">Nuclease</keyword>
<organism evidence="9 10">
    <name type="scientific">Pseudoduganella violacea</name>
    <dbReference type="NCBI Taxonomy" id="1715466"/>
    <lineage>
        <taxon>Bacteria</taxon>
        <taxon>Pseudomonadati</taxon>
        <taxon>Pseudomonadota</taxon>
        <taxon>Betaproteobacteria</taxon>
        <taxon>Burkholderiales</taxon>
        <taxon>Oxalobacteraceae</taxon>
        <taxon>Telluria group</taxon>
        <taxon>Pseudoduganella</taxon>
    </lineage>
</organism>
<evidence type="ECO:0000256" key="7">
    <source>
        <dbReference type="ARBA" id="ARBA00038093"/>
    </source>
</evidence>
<dbReference type="InterPro" id="IPR029060">
    <property type="entry name" value="PIN-like_dom_sf"/>
</dbReference>
<dbReference type="GO" id="GO:0016787">
    <property type="term" value="F:hydrolase activity"/>
    <property type="evidence" value="ECO:0007669"/>
    <property type="project" value="UniProtKB-KW"/>
</dbReference>
<gene>
    <name evidence="9" type="ORF">FHS03_000912</name>
</gene>
<comment type="cofactor">
    <cofactor evidence="1">
        <name>Mg(2+)</name>
        <dbReference type="ChEBI" id="CHEBI:18420"/>
    </cofactor>
</comment>
<comment type="similarity">
    <text evidence="7">Belongs to the PINc/VapC protein family.</text>
</comment>
<evidence type="ECO:0000256" key="2">
    <source>
        <dbReference type="ARBA" id="ARBA00022649"/>
    </source>
</evidence>
<name>A0A7W5B7B7_9BURK</name>
<evidence type="ECO:0000256" key="6">
    <source>
        <dbReference type="ARBA" id="ARBA00022842"/>
    </source>
</evidence>
<feature type="domain" description="PIN" evidence="8">
    <location>
        <begin position="10"/>
        <end position="73"/>
    </location>
</feature>
<keyword evidence="6" id="KW-0460">Magnesium</keyword>
<evidence type="ECO:0000256" key="1">
    <source>
        <dbReference type="ARBA" id="ARBA00001946"/>
    </source>
</evidence>
<evidence type="ECO:0000256" key="4">
    <source>
        <dbReference type="ARBA" id="ARBA00022723"/>
    </source>
</evidence>
<dbReference type="Gene3D" id="3.40.50.1010">
    <property type="entry name" value="5'-nuclease"/>
    <property type="match status" value="1"/>
</dbReference>
<dbReference type="InterPro" id="IPR002716">
    <property type="entry name" value="PIN_dom"/>
</dbReference>
<keyword evidence="10" id="KW-1185">Reference proteome</keyword>
<sequence>MVVGAQTGEEEETTKFLQTFQILELDRAIATEAAKIRRRSVRSTPKIALADAIIMATAKVHDLTVATRNTRDFKGRNVRIPYELRPSTTFSVVNIAPPP</sequence>
<dbReference type="AlphaFoldDB" id="A0A7W5B7B7"/>
<evidence type="ECO:0000313" key="10">
    <source>
        <dbReference type="Proteomes" id="UP000541535"/>
    </source>
</evidence>
<dbReference type="SUPFAM" id="SSF88723">
    <property type="entry name" value="PIN domain-like"/>
    <property type="match status" value="1"/>
</dbReference>
<protein>
    <recommendedName>
        <fullName evidence="8">PIN domain-containing protein</fullName>
    </recommendedName>
</protein>
<keyword evidence="5" id="KW-0378">Hydrolase</keyword>
<dbReference type="PANTHER" id="PTHR33653:SF1">
    <property type="entry name" value="RIBONUCLEASE VAPC2"/>
    <property type="match status" value="1"/>
</dbReference>
<dbReference type="EMBL" id="JACHXD010000002">
    <property type="protein sequence ID" value="MBB3117886.1"/>
    <property type="molecule type" value="Genomic_DNA"/>
</dbReference>
<dbReference type="PANTHER" id="PTHR33653">
    <property type="entry name" value="RIBONUCLEASE VAPC2"/>
    <property type="match status" value="1"/>
</dbReference>
<proteinExistence type="inferred from homology"/>
<evidence type="ECO:0000313" key="9">
    <source>
        <dbReference type="EMBL" id="MBB3117886.1"/>
    </source>
</evidence>
<dbReference type="GO" id="GO:0046872">
    <property type="term" value="F:metal ion binding"/>
    <property type="evidence" value="ECO:0007669"/>
    <property type="project" value="UniProtKB-KW"/>
</dbReference>
<dbReference type="InterPro" id="IPR050556">
    <property type="entry name" value="Type_II_TA_system_RNase"/>
</dbReference>
<accession>A0A7W5B7B7</accession>